<sequence length="113" mass="12340">MAKFMVLYMANPADFERMMRESTPEQQKKGMDAWMKWMGEHQASLVDGGAPLGRTKRVDAKGISDTKNGIGGYSIVQADSAEAAAAMLQKGNPHLEMPGAWVEIVEIMPIPGM</sequence>
<dbReference type="OrthoDB" id="5294869at2"/>
<organism evidence="1 2">
    <name type="scientific">Roseiarcus fermentans</name>
    <dbReference type="NCBI Taxonomy" id="1473586"/>
    <lineage>
        <taxon>Bacteria</taxon>
        <taxon>Pseudomonadati</taxon>
        <taxon>Pseudomonadota</taxon>
        <taxon>Alphaproteobacteria</taxon>
        <taxon>Hyphomicrobiales</taxon>
        <taxon>Roseiarcaceae</taxon>
        <taxon>Roseiarcus</taxon>
    </lineage>
</organism>
<dbReference type="RefSeq" id="WP_113889364.1">
    <property type="nucleotide sequence ID" value="NZ_QNRK01000011.1"/>
</dbReference>
<comment type="caution">
    <text evidence="1">The sequence shown here is derived from an EMBL/GenBank/DDBJ whole genome shotgun (WGS) entry which is preliminary data.</text>
</comment>
<dbReference type="EMBL" id="QNRK01000011">
    <property type="protein sequence ID" value="RBP13810.1"/>
    <property type="molecule type" value="Genomic_DNA"/>
</dbReference>
<evidence type="ECO:0000313" key="2">
    <source>
        <dbReference type="Proteomes" id="UP000253529"/>
    </source>
</evidence>
<reference evidence="1 2" key="1">
    <citation type="submission" date="2018-06" db="EMBL/GenBank/DDBJ databases">
        <title>Genomic Encyclopedia of Type Strains, Phase IV (KMG-IV): sequencing the most valuable type-strain genomes for metagenomic binning, comparative biology and taxonomic classification.</title>
        <authorList>
            <person name="Goeker M."/>
        </authorList>
    </citation>
    <scope>NUCLEOTIDE SEQUENCE [LARGE SCALE GENOMIC DNA]</scope>
    <source>
        <strain evidence="1 2">DSM 24875</strain>
    </source>
</reference>
<proteinExistence type="predicted"/>
<dbReference type="AlphaFoldDB" id="A0A366FIK1"/>
<dbReference type="Gene3D" id="3.30.70.1060">
    <property type="entry name" value="Dimeric alpha+beta barrel"/>
    <property type="match status" value="1"/>
</dbReference>
<dbReference type="Proteomes" id="UP000253529">
    <property type="component" value="Unassembled WGS sequence"/>
</dbReference>
<keyword evidence="2" id="KW-1185">Reference proteome</keyword>
<protein>
    <submittedName>
        <fullName evidence="1">YCII-related domain-containing protein</fullName>
    </submittedName>
</protein>
<accession>A0A366FIK1</accession>
<evidence type="ECO:0000313" key="1">
    <source>
        <dbReference type="EMBL" id="RBP13810.1"/>
    </source>
</evidence>
<name>A0A366FIK1_9HYPH</name>
<gene>
    <name evidence="1" type="ORF">DFR50_11172</name>
</gene>
<dbReference type="SUPFAM" id="SSF54909">
    <property type="entry name" value="Dimeric alpha+beta barrel"/>
    <property type="match status" value="1"/>
</dbReference>
<dbReference type="InterPro" id="IPR011008">
    <property type="entry name" value="Dimeric_a/b-barrel"/>
</dbReference>